<dbReference type="InterPro" id="IPR004099">
    <property type="entry name" value="Pyr_nucl-diS_OxRdtase_dimer"/>
</dbReference>
<feature type="domain" description="FAD/NAD(P)-binding" evidence="11">
    <location>
        <begin position="9"/>
        <end position="345"/>
    </location>
</feature>
<dbReference type="PANTHER" id="PTHR22912">
    <property type="entry name" value="DISULFIDE OXIDOREDUCTASE"/>
    <property type="match status" value="1"/>
</dbReference>
<dbReference type="InterPro" id="IPR006258">
    <property type="entry name" value="Lipoamide_DH"/>
</dbReference>
<dbReference type="Gene3D" id="3.50.50.60">
    <property type="entry name" value="FAD/NAD(P)-binding domain"/>
    <property type="match status" value="2"/>
</dbReference>
<comment type="similarity">
    <text evidence="2 9">Belongs to the class-I pyridine nucleotide-disulfide oxidoreductase family.</text>
</comment>
<dbReference type="NCBIfam" id="TIGR01350">
    <property type="entry name" value="lipoamide_DH"/>
    <property type="match status" value="1"/>
</dbReference>
<dbReference type="Proteomes" id="UP001156702">
    <property type="component" value="Unassembled WGS sequence"/>
</dbReference>
<evidence type="ECO:0000256" key="9">
    <source>
        <dbReference type="RuleBase" id="RU003692"/>
    </source>
</evidence>
<dbReference type="InterPro" id="IPR023753">
    <property type="entry name" value="FAD/NAD-binding_dom"/>
</dbReference>
<dbReference type="SUPFAM" id="SSF51905">
    <property type="entry name" value="FAD/NAD(P)-binding domain"/>
    <property type="match status" value="1"/>
</dbReference>
<dbReference type="InterPro" id="IPR016156">
    <property type="entry name" value="FAD/NAD-linked_Rdtase_dimer_sf"/>
</dbReference>
<comment type="cofactor">
    <cofactor evidence="9">
        <name>FAD</name>
        <dbReference type="ChEBI" id="CHEBI:57692"/>
    </cofactor>
    <text evidence="9">Binds 1 FAD per subunit.</text>
</comment>
<dbReference type="PRINTS" id="PR00411">
    <property type="entry name" value="PNDRDTASEI"/>
</dbReference>
<evidence type="ECO:0000259" key="10">
    <source>
        <dbReference type="Pfam" id="PF02852"/>
    </source>
</evidence>
<evidence type="ECO:0000313" key="13">
    <source>
        <dbReference type="Proteomes" id="UP001156702"/>
    </source>
</evidence>
<feature type="domain" description="Pyridine nucleotide-disulphide oxidoreductase dimerisation" evidence="10">
    <location>
        <begin position="366"/>
        <end position="474"/>
    </location>
</feature>
<evidence type="ECO:0000256" key="3">
    <source>
        <dbReference type="ARBA" id="ARBA00012608"/>
    </source>
</evidence>
<dbReference type="InterPro" id="IPR036188">
    <property type="entry name" value="FAD/NAD-bd_sf"/>
</dbReference>
<keyword evidence="9" id="KW-0676">Redox-active center</keyword>
<dbReference type="PANTHER" id="PTHR22912:SF217">
    <property type="entry name" value="DIHYDROLIPOYL DEHYDROGENASE"/>
    <property type="match status" value="1"/>
</dbReference>
<keyword evidence="7 9" id="KW-0520">NAD</keyword>
<dbReference type="PRINTS" id="PR00368">
    <property type="entry name" value="FADPNR"/>
</dbReference>
<keyword evidence="5 9" id="KW-0285">Flavoprotein</keyword>
<dbReference type="EC" id="1.8.1.4" evidence="3 9"/>
<comment type="subcellular location">
    <subcellularLocation>
        <location evidence="1">Cytoplasm</location>
    </subcellularLocation>
</comment>
<evidence type="ECO:0000256" key="8">
    <source>
        <dbReference type="ARBA" id="ARBA00049187"/>
    </source>
</evidence>
<comment type="catalytic activity">
    <reaction evidence="8 9">
        <text>N(6)-[(R)-dihydrolipoyl]-L-lysyl-[protein] + NAD(+) = N(6)-[(R)-lipoyl]-L-lysyl-[protein] + NADH + H(+)</text>
        <dbReference type="Rhea" id="RHEA:15045"/>
        <dbReference type="Rhea" id="RHEA-COMP:10474"/>
        <dbReference type="Rhea" id="RHEA-COMP:10475"/>
        <dbReference type="ChEBI" id="CHEBI:15378"/>
        <dbReference type="ChEBI" id="CHEBI:57540"/>
        <dbReference type="ChEBI" id="CHEBI:57945"/>
        <dbReference type="ChEBI" id="CHEBI:83099"/>
        <dbReference type="ChEBI" id="CHEBI:83100"/>
        <dbReference type="EC" id="1.8.1.4"/>
    </reaction>
</comment>
<gene>
    <name evidence="12" type="primary">lpdA</name>
    <name evidence="12" type="ORF">GCM10007923_54320</name>
</gene>
<dbReference type="SUPFAM" id="SSF55424">
    <property type="entry name" value="FAD/NAD-linked reductases, dimerisation (C-terminal) domain"/>
    <property type="match status" value="1"/>
</dbReference>
<evidence type="ECO:0000256" key="5">
    <source>
        <dbReference type="ARBA" id="ARBA00022630"/>
    </source>
</evidence>
<proteinExistence type="inferred from homology"/>
<evidence type="ECO:0000259" key="11">
    <source>
        <dbReference type="Pfam" id="PF07992"/>
    </source>
</evidence>
<reference evidence="13" key="1">
    <citation type="journal article" date="2019" name="Int. J. Syst. Evol. Microbiol.">
        <title>The Global Catalogue of Microorganisms (GCM) 10K type strain sequencing project: providing services to taxonomists for standard genome sequencing and annotation.</title>
        <authorList>
            <consortium name="The Broad Institute Genomics Platform"/>
            <consortium name="The Broad Institute Genome Sequencing Center for Infectious Disease"/>
            <person name="Wu L."/>
            <person name="Ma J."/>
        </authorList>
    </citation>
    <scope>NUCLEOTIDE SEQUENCE [LARGE SCALE GENOMIC DNA]</scope>
    <source>
        <strain evidence="13">NBRC 102122</strain>
    </source>
</reference>
<dbReference type="InterPro" id="IPR001100">
    <property type="entry name" value="Pyr_nuc-diS_OxRdtase"/>
</dbReference>
<evidence type="ECO:0000256" key="4">
    <source>
        <dbReference type="ARBA" id="ARBA00016961"/>
    </source>
</evidence>
<sequence>MEALMSNAYDVIVIGSGPGGYIAAIRAAQLGLKTAIVEREHLAGICSNWGCIPTKALLRSAEIFHYAQHPGDYGVKIEGTVTPDLKAIVARSRGIASRMNGGVGFLMKKNKVDIIWGEAKITKPGEIVVSKTSKAIQQPQAPLPKNVLPEGTYKAKHIVIATGARPRALPGIEPDGKLIWTYFEAMKPEEMPKSLLVMGSGAIGIEFASFYRTLGVDVTVVEVMKTVMPVEDAEISALAKKQFEKQGMKIHLEAKVAKVEKGANSVTAHVEMKDGKVEKITADRMISAVGVQANIENIGLEALGVKTDRGFIAIDGYGKTNVPGIYAIGDVAGPPMLAHKAEHEAVICIEKIAGLPNVHPMDKAKIPGCTYCHPQVASVGLTEAKAKEQGRDIRVGHFPFVANGKAIALGEDQGLVKTIFDKKTGELLGAHLVGAEVTELIQGFVIAMNLETTEEELMHTIFPHPTISETLKESVLDAYGRALNA</sequence>
<dbReference type="EMBL" id="BSOP01000049">
    <property type="protein sequence ID" value="GLR54215.1"/>
    <property type="molecule type" value="Genomic_DNA"/>
</dbReference>
<evidence type="ECO:0000256" key="6">
    <source>
        <dbReference type="ARBA" id="ARBA00022827"/>
    </source>
</evidence>
<organism evidence="12 13">
    <name type="scientific">Shinella yambaruensis</name>
    <dbReference type="NCBI Taxonomy" id="415996"/>
    <lineage>
        <taxon>Bacteria</taxon>
        <taxon>Pseudomonadati</taxon>
        <taxon>Pseudomonadota</taxon>
        <taxon>Alphaproteobacteria</taxon>
        <taxon>Hyphomicrobiales</taxon>
        <taxon>Rhizobiaceae</taxon>
        <taxon>Shinella</taxon>
    </lineage>
</organism>
<evidence type="ECO:0000256" key="1">
    <source>
        <dbReference type="ARBA" id="ARBA00004496"/>
    </source>
</evidence>
<name>A0ABQ5ZS75_9HYPH</name>
<keyword evidence="13" id="KW-1185">Reference proteome</keyword>
<evidence type="ECO:0000313" key="12">
    <source>
        <dbReference type="EMBL" id="GLR54215.1"/>
    </source>
</evidence>
<comment type="miscellaneous">
    <text evidence="9">The active site is a redox-active disulfide bond.</text>
</comment>
<evidence type="ECO:0000256" key="2">
    <source>
        <dbReference type="ARBA" id="ARBA00007532"/>
    </source>
</evidence>
<evidence type="ECO:0000256" key="7">
    <source>
        <dbReference type="ARBA" id="ARBA00023027"/>
    </source>
</evidence>
<keyword evidence="6 9" id="KW-0274">FAD</keyword>
<protein>
    <recommendedName>
        <fullName evidence="4 9">Dihydrolipoyl dehydrogenase</fullName>
        <ecNumber evidence="3 9">1.8.1.4</ecNumber>
    </recommendedName>
</protein>
<comment type="caution">
    <text evidence="12">The sequence shown here is derived from an EMBL/GenBank/DDBJ whole genome shotgun (WGS) entry which is preliminary data.</text>
</comment>
<dbReference type="Gene3D" id="3.30.390.30">
    <property type="match status" value="1"/>
</dbReference>
<accession>A0ABQ5ZS75</accession>
<dbReference type="Pfam" id="PF02852">
    <property type="entry name" value="Pyr_redox_dim"/>
    <property type="match status" value="1"/>
</dbReference>
<dbReference type="Pfam" id="PF07992">
    <property type="entry name" value="Pyr_redox_2"/>
    <property type="match status" value="1"/>
</dbReference>
<keyword evidence="9" id="KW-0560">Oxidoreductase</keyword>
<dbReference type="PIRSF" id="PIRSF000350">
    <property type="entry name" value="Mercury_reductase_MerA"/>
    <property type="match status" value="1"/>
</dbReference>
<dbReference type="InterPro" id="IPR050151">
    <property type="entry name" value="Class-I_Pyr_Nuc-Dis_Oxidored"/>
</dbReference>